<evidence type="ECO:0000313" key="2">
    <source>
        <dbReference type="Proteomes" id="UP001165960"/>
    </source>
</evidence>
<sequence length="57" mass="6363">MLLFRTSILRLLSQRQSVKSLPRCNEIVLRMKTPDRLRQGTSLAATATNKKCCGSVA</sequence>
<comment type="caution">
    <text evidence="1">The sequence shown here is derived from an EMBL/GenBank/DDBJ whole genome shotgun (WGS) entry which is preliminary data.</text>
</comment>
<evidence type="ECO:0000313" key="1">
    <source>
        <dbReference type="EMBL" id="KAJ9052000.1"/>
    </source>
</evidence>
<keyword evidence="2" id="KW-1185">Reference proteome</keyword>
<gene>
    <name evidence="1" type="ORF">DSO57_1038522</name>
</gene>
<protein>
    <submittedName>
        <fullName evidence="1">Uncharacterized protein</fullName>
    </submittedName>
</protein>
<dbReference type="EMBL" id="QTSX02006887">
    <property type="protein sequence ID" value="KAJ9052000.1"/>
    <property type="molecule type" value="Genomic_DNA"/>
</dbReference>
<proteinExistence type="predicted"/>
<accession>A0ACC2RPT6</accession>
<dbReference type="Proteomes" id="UP001165960">
    <property type="component" value="Unassembled WGS sequence"/>
</dbReference>
<reference evidence="1" key="1">
    <citation type="submission" date="2022-04" db="EMBL/GenBank/DDBJ databases">
        <title>Genome of the entomopathogenic fungus Entomophthora muscae.</title>
        <authorList>
            <person name="Elya C."/>
            <person name="Lovett B.R."/>
            <person name="Lee E."/>
            <person name="Macias A.M."/>
            <person name="Hajek A.E."/>
            <person name="De Bivort B.L."/>
            <person name="Kasson M.T."/>
            <person name="De Fine Licht H.H."/>
            <person name="Stajich J.E."/>
        </authorList>
    </citation>
    <scope>NUCLEOTIDE SEQUENCE</scope>
    <source>
        <strain evidence="1">Berkeley</strain>
    </source>
</reference>
<organism evidence="1 2">
    <name type="scientific">Entomophthora muscae</name>
    <dbReference type="NCBI Taxonomy" id="34485"/>
    <lineage>
        <taxon>Eukaryota</taxon>
        <taxon>Fungi</taxon>
        <taxon>Fungi incertae sedis</taxon>
        <taxon>Zoopagomycota</taxon>
        <taxon>Entomophthoromycotina</taxon>
        <taxon>Entomophthoromycetes</taxon>
        <taxon>Entomophthorales</taxon>
        <taxon>Entomophthoraceae</taxon>
        <taxon>Entomophthora</taxon>
    </lineage>
</organism>
<name>A0ACC2RPT6_9FUNG</name>